<feature type="transmembrane region" description="Helical" evidence="6">
    <location>
        <begin position="20"/>
        <end position="37"/>
    </location>
</feature>
<evidence type="ECO:0000256" key="1">
    <source>
        <dbReference type="ARBA" id="ARBA00004651"/>
    </source>
</evidence>
<dbReference type="PANTHER" id="PTHR39087:SF2">
    <property type="entry name" value="UPF0104 MEMBRANE PROTEIN MJ1595"/>
    <property type="match status" value="1"/>
</dbReference>
<comment type="subcellular location">
    <subcellularLocation>
        <location evidence="1">Cell membrane</location>
        <topology evidence="1">Multi-pass membrane protein</topology>
    </subcellularLocation>
</comment>
<comment type="caution">
    <text evidence="7">The sequence shown here is derived from an EMBL/GenBank/DDBJ whole genome shotgun (WGS) entry which is preliminary data.</text>
</comment>
<proteinExistence type="predicted"/>
<evidence type="ECO:0000256" key="6">
    <source>
        <dbReference type="SAM" id="Phobius"/>
    </source>
</evidence>
<feature type="transmembrane region" description="Helical" evidence="6">
    <location>
        <begin position="126"/>
        <end position="153"/>
    </location>
</feature>
<dbReference type="PROSITE" id="PS51257">
    <property type="entry name" value="PROKAR_LIPOPROTEIN"/>
    <property type="match status" value="1"/>
</dbReference>
<feature type="transmembrane region" description="Helical" evidence="6">
    <location>
        <begin position="231"/>
        <end position="253"/>
    </location>
</feature>
<keyword evidence="2" id="KW-1003">Cell membrane</keyword>
<feature type="transmembrane region" description="Helical" evidence="6">
    <location>
        <begin position="265"/>
        <end position="286"/>
    </location>
</feature>
<evidence type="ECO:0000256" key="3">
    <source>
        <dbReference type="ARBA" id="ARBA00022692"/>
    </source>
</evidence>
<keyword evidence="4 6" id="KW-1133">Transmembrane helix</keyword>
<dbReference type="Proteomes" id="UP000582974">
    <property type="component" value="Unassembled WGS sequence"/>
</dbReference>
<evidence type="ECO:0000313" key="8">
    <source>
        <dbReference type="Proteomes" id="UP000582974"/>
    </source>
</evidence>
<evidence type="ECO:0000256" key="4">
    <source>
        <dbReference type="ARBA" id="ARBA00022989"/>
    </source>
</evidence>
<sequence length="322" mass="33707">MEVERPRQGGSRGARVVNALRSLAVVVVVAFACYYLTRNWGEFWATISGIAWQSSALSLLVLCMAIAVTTYGWRVIVDDIGPPVGYRKAAQVFLVGQLGKYAPGSVWLYLLQMELGKKAGLSRARVFTAALVHTGIGLVIGMLVGVVALPVIFDSSPAARWVLVLLPVGLVAMHPGILTWMTSLVLRVLRKRGLDHRLRMPTIGRIIGASGVAKLLQGLHLWLLANSVGTPGLLGLLLCAGAMSLGMAAGTAAPVFPAGVGAREGVIVAVLVVSGIGAAQAAAFAAASRVMFILADLVTAAGSAALARTAYRPGRERAGRPR</sequence>
<dbReference type="InterPro" id="IPR022791">
    <property type="entry name" value="L-PG_synthase/AglD"/>
</dbReference>
<evidence type="ECO:0000313" key="7">
    <source>
        <dbReference type="EMBL" id="MBA0124211.1"/>
    </source>
</evidence>
<evidence type="ECO:0000256" key="5">
    <source>
        <dbReference type="ARBA" id="ARBA00023136"/>
    </source>
</evidence>
<feature type="transmembrane region" description="Helical" evidence="6">
    <location>
        <begin position="43"/>
        <end position="68"/>
    </location>
</feature>
<dbReference type="AlphaFoldDB" id="A0A838A7C6"/>
<reference evidence="7 8" key="1">
    <citation type="submission" date="2020-07" db="EMBL/GenBank/DDBJ databases">
        <title>Genome of Haloechinothrix sp.</title>
        <authorList>
            <person name="Tang S.-K."/>
            <person name="Yang L."/>
            <person name="Zhu W.-Y."/>
        </authorList>
    </citation>
    <scope>NUCLEOTIDE SEQUENCE [LARGE SCALE GENOMIC DNA]</scope>
    <source>
        <strain evidence="7 8">YIM 98757</strain>
    </source>
</reference>
<name>A0A838A7C6_9PSEU</name>
<accession>A0A838A7C6</accession>
<protein>
    <submittedName>
        <fullName evidence="7">Flippase-like domain-containing protein</fullName>
    </submittedName>
</protein>
<keyword evidence="8" id="KW-1185">Reference proteome</keyword>
<feature type="transmembrane region" description="Helical" evidence="6">
    <location>
        <begin position="206"/>
        <end position="225"/>
    </location>
</feature>
<dbReference type="GO" id="GO:0005886">
    <property type="term" value="C:plasma membrane"/>
    <property type="evidence" value="ECO:0007669"/>
    <property type="project" value="UniProtKB-SubCell"/>
</dbReference>
<dbReference type="PANTHER" id="PTHR39087">
    <property type="entry name" value="UPF0104 MEMBRANE PROTEIN MJ1595"/>
    <property type="match status" value="1"/>
</dbReference>
<dbReference type="EMBL" id="JACCKD010000001">
    <property type="protein sequence ID" value="MBA0124211.1"/>
    <property type="molecule type" value="Genomic_DNA"/>
</dbReference>
<gene>
    <name evidence="7" type="ORF">H0B56_01485</name>
</gene>
<organism evidence="7 8">
    <name type="scientific">Haloechinothrix aidingensis</name>
    <dbReference type="NCBI Taxonomy" id="2752311"/>
    <lineage>
        <taxon>Bacteria</taxon>
        <taxon>Bacillati</taxon>
        <taxon>Actinomycetota</taxon>
        <taxon>Actinomycetes</taxon>
        <taxon>Pseudonocardiales</taxon>
        <taxon>Pseudonocardiaceae</taxon>
        <taxon>Haloechinothrix</taxon>
    </lineage>
</organism>
<keyword evidence="5 6" id="KW-0472">Membrane</keyword>
<keyword evidence="3 6" id="KW-0812">Transmembrane</keyword>
<feature type="transmembrane region" description="Helical" evidence="6">
    <location>
        <begin position="159"/>
        <end position="186"/>
    </location>
</feature>
<dbReference type="Pfam" id="PF03706">
    <property type="entry name" value="LPG_synthase_TM"/>
    <property type="match status" value="1"/>
</dbReference>
<evidence type="ECO:0000256" key="2">
    <source>
        <dbReference type="ARBA" id="ARBA00022475"/>
    </source>
</evidence>